<organism evidence="3 4">
    <name type="scientific">Microdochium trichocladiopsis</name>
    <dbReference type="NCBI Taxonomy" id="1682393"/>
    <lineage>
        <taxon>Eukaryota</taxon>
        <taxon>Fungi</taxon>
        <taxon>Dikarya</taxon>
        <taxon>Ascomycota</taxon>
        <taxon>Pezizomycotina</taxon>
        <taxon>Sordariomycetes</taxon>
        <taxon>Xylariomycetidae</taxon>
        <taxon>Xylariales</taxon>
        <taxon>Microdochiaceae</taxon>
        <taxon>Microdochium</taxon>
    </lineage>
</organism>
<accession>A0A9P8Y6I3</accession>
<dbReference type="EMBL" id="JAGTJQ010000005">
    <property type="protein sequence ID" value="KAH7030867.1"/>
    <property type="molecule type" value="Genomic_DNA"/>
</dbReference>
<feature type="region of interest" description="Disordered" evidence="1">
    <location>
        <begin position="37"/>
        <end position="88"/>
    </location>
</feature>
<evidence type="ECO:0000256" key="1">
    <source>
        <dbReference type="SAM" id="MobiDB-lite"/>
    </source>
</evidence>
<evidence type="ECO:0000256" key="2">
    <source>
        <dbReference type="SAM" id="Phobius"/>
    </source>
</evidence>
<dbReference type="AlphaFoldDB" id="A0A9P8Y6I3"/>
<keyword evidence="2" id="KW-1133">Transmembrane helix</keyword>
<dbReference type="Proteomes" id="UP000756346">
    <property type="component" value="Unassembled WGS sequence"/>
</dbReference>
<feature type="compositionally biased region" description="Low complexity" evidence="1">
    <location>
        <begin position="75"/>
        <end position="87"/>
    </location>
</feature>
<evidence type="ECO:0000313" key="3">
    <source>
        <dbReference type="EMBL" id="KAH7030867.1"/>
    </source>
</evidence>
<keyword evidence="2" id="KW-0812">Transmembrane</keyword>
<feature type="transmembrane region" description="Helical" evidence="2">
    <location>
        <begin position="238"/>
        <end position="261"/>
    </location>
</feature>
<sequence length="344" mass="36961">MQADSHMVIDMLPAVVQTRLPALRALQKSISRVVPVPRLPRSWPSSARSSPPSSPPLDAVATGEDAAGLDLGLPSSSSSSSSSSVSSIDTVTVNSYRMDATVRQRSGPMVHQRTPSGFLMTPLTPPIQMDESGVKWQYAQQGNMLHALGAQQGGNDSAFIRKSYIDGVSYLLKALPNNLDEHELATIEQSLPTQCLSRGNNAVPDSSVQLYQQQRQQYQQQTEQSQLEVLFRRAIRKAALQFVLLVYLLAKLTTVLVRLAAHYEAKYNISHQVLTHGVAVANAVGHCGMALADKVAPAGDGRLGQALAKAGGWALDIVSGAIQEGLSEGIEVISRRPQPSPRLG</sequence>
<proteinExistence type="predicted"/>
<comment type="caution">
    <text evidence="3">The sequence shown here is derived from an EMBL/GenBank/DDBJ whole genome shotgun (WGS) entry which is preliminary data.</text>
</comment>
<dbReference type="OrthoDB" id="5220781at2759"/>
<reference evidence="3" key="1">
    <citation type="journal article" date="2021" name="Nat. Commun.">
        <title>Genetic determinants of endophytism in the Arabidopsis root mycobiome.</title>
        <authorList>
            <person name="Mesny F."/>
            <person name="Miyauchi S."/>
            <person name="Thiergart T."/>
            <person name="Pickel B."/>
            <person name="Atanasova L."/>
            <person name="Karlsson M."/>
            <person name="Huettel B."/>
            <person name="Barry K.W."/>
            <person name="Haridas S."/>
            <person name="Chen C."/>
            <person name="Bauer D."/>
            <person name="Andreopoulos W."/>
            <person name="Pangilinan J."/>
            <person name="LaButti K."/>
            <person name="Riley R."/>
            <person name="Lipzen A."/>
            <person name="Clum A."/>
            <person name="Drula E."/>
            <person name="Henrissat B."/>
            <person name="Kohler A."/>
            <person name="Grigoriev I.V."/>
            <person name="Martin F.M."/>
            <person name="Hacquard S."/>
        </authorList>
    </citation>
    <scope>NUCLEOTIDE SEQUENCE</scope>
    <source>
        <strain evidence="3">MPI-CAGE-CH-0230</strain>
    </source>
</reference>
<feature type="compositionally biased region" description="Low complexity" evidence="1">
    <location>
        <begin position="39"/>
        <end position="51"/>
    </location>
</feature>
<dbReference type="GeneID" id="70188237"/>
<evidence type="ECO:0000313" key="4">
    <source>
        <dbReference type="Proteomes" id="UP000756346"/>
    </source>
</evidence>
<protein>
    <submittedName>
        <fullName evidence="3">Uncharacterized protein</fullName>
    </submittedName>
</protein>
<keyword evidence="2" id="KW-0472">Membrane</keyword>
<name>A0A9P8Y6I3_9PEZI</name>
<keyword evidence="4" id="KW-1185">Reference proteome</keyword>
<gene>
    <name evidence="3" type="ORF">B0I36DRAFT_362673</name>
</gene>
<dbReference type="RefSeq" id="XP_046012547.1">
    <property type="nucleotide sequence ID" value="XM_046158691.1"/>
</dbReference>